<dbReference type="InterPro" id="IPR000878">
    <property type="entry name" value="4pyrrol_Mease"/>
</dbReference>
<evidence type="ECO:0000259" key="7">
    <source>
        <dbReference type="Pfam" id="PF00590"/>
    </source>
</evidence>
<organism evidence="8 9">
    <name type="scientific">Sharpea porci</name>
    <dbReference type="NCBI Taxonomy" id="2652286"/>
    <lineage>
        <taxon>Bacteria</taxon>
        <taxon>Bacillati</taxon>
        <taxon>Bacillota</taxon>
        <taxon>Erysipelotrichia</taxon>
        <taxon>Erysipelotrichales</taxon>
        <taxon>Coprobacillaceae</taxon>
        <taxon>Sharpea</taxon>
    </lineage>
</organism>
<dbReference type="NCBIfam" id="TIGR00096">
    <property type="entry name" value="16S rRNA (cytidine(1402)-2'-O)-methyltransferase"/>
    <property type="match status" value="1"/>
</dbReference>
<dbReference type="RefSeq" id="WP_154518026.1">
    <property type="nucleotide sequence ID" value="NZ_VUNM01000031.1"/>
</dbReference>
<dbReference type="FunFam" id="3.40.1010.10:FF:000007">
    <property type="entry name" value="Ribosomal RNA small subunit methyltransferase I"/>
    <property type="match status" value="1"/>
</dbReference>
<comment type="caution">
    <text evidence="8">The sequence shown here is derived from an EMBL/GenBank/DDBJ whole genome shotgun (WGS) entry which is preliminary data.</text>
</comment>
<keyword evidence="1 6" id="KW-0963">Cytoplasm</keyword>
<dbReference type="Gene3D" id="3.40.1010.10">
    <property type="entry name" value="Cobalt-precorrin-4 Transmethylase, Domain 1"/>
    <property type="match status" value="1"/>
</dbReference>
<keyword evidence="2 6" id="KW-0698">rRNA processing</keyword>
<comment type="function">
    <text evidence="6">Catalyzes the 2'-O-methylation of the ribose of cytidine 1402 (C1402) in 16S rRNA.</text>
</comment>
<sequence length="282" mass="31754">MIRQKSFENHKPTLYLVPTPIGNLSEFPERAIQVLKEVDHIAAEDTRNTIKLLNHFDIHTPMISHHEHNINIAIPKIIDMLKAGENVALVSDAGYPAISDPGAELVKAVIEENFNVVPISGCNAALDALVVSGITPQPFVFYGFLAHDDKTKKKELEANKNITMTTIYYEAPHRIKKTLTLMLQILDDRSIALCRELTKKHEEIIRGHISEILEIVDELKGEMVIVVEGATEVEEEVVFEQSITEHVDEYIAKGMSTKDAIKEVAKIRNLGKNEVYAEYHKK</sequence>
<dbReference type="HAMAP" id="MF_01877">
    <property type="entry name" value="16SrRNA_methyltr_I"/>
    <property type="match status" value="1"/>
</dbReference>
<dbReference type="PROSITE" id="PS01296">
    <property type="entry name" value="RSMI"/>
    <property type="match status" value="1"/>
</dbReference>
<comment type="subcellular location">
    <subcellularLocation>
        <location evidence="6">Cytoplasm</location>
    </subcellularLocation>
</comment>
<evidence type="ECO:0000256" key="5">
    <source>
        <dbReference type="ARBA" id="ARBA00022691"/>
    </source>
</evidence>
<dbReference type="EC" id="2.1.1.198" evidence="6"/>
<keyword evidence="3 6" id="KW-0489">Methyltransferase</keyword>
<evidence type="ECO:0000313" key="8">
    <source>
        <dbReference type="EMBL" id="MST89986.1"/>
    </source>
</evidence>
<proteinExistence type="inferred from homology"/>
<accession>A0A844FWQ2</accession>
<dbReference type="InterPro" id="IPR014777">
    <property type="entry name" value="4pyrrole_Mease_sub1"/>
</dbReference>
<dbReference type="PANTHER" id="PTHR46111">
    <property type="entry name" value="RIBOSOMAL RNA SMALL SUBUNIT METHYLTRANSFERASE I"/>
    <property type="match status" value="1"/>
</dbReference>
<comment type="catalytic activity">
    <reaction evidence="6">
        <text>cytidine(1402) in 16S rRNA + S-adenosyl-L-methionine = 2'-O-methylcytidine(1402) in 16S rRNA + S-adenosyl-L-homocysteine + H(+)</text>
        <dbReference type="Rhea" id="RHEA:42924"/>
        <dbReference type="Rhea" id="RHEA-COMP:10285"/>
        <dbReference type="Rhea" id="RHEA-COMP:10286"/>
        <dbReference type="ChEBI" id="CHEBI:15378"/>
        <dbReference type="ChEBI" id="CHEBI:57856"/>
        <dbReference type="ChEBI" id="CHEBI:59789"/>
        <dbReference type="ChEBI" id="CHEBI:74495"/>
        <dbReference type="ChEBI" id="CHEBI:82748"/>
        <dbReference type="EC" id="2.1.1.198"/>
    </reaction>
</comment>
<dbReference type="Gene3D" id="3.30.950.10">
    <property type="entry name" value="Methyltransferase, Cobalt-precorrin-4 Transmethylase, Domain 2"/>
    <property type="match status" value="1"/>
</dbReference>
<dbReference type="AlphaFoldDB" id="A0A844FWQ2"/>
<name>A0A844FWQ2_9FIRM</name>
<dbReference type="PIRSF" id="PIRSF005917">
    <property type="entry name" value="MTase_YraL"/>
    <property type="match status" value="1"/>
</dbReference>
<dbReference type="InterPro" id="IPR014776">
    <property type="entry name" value="4pyrrole_Mease_sub2"/>
</dbReference>
<protein>
    <recommendedName>
        <fullName evidence="6">Ribosomal RNA small subunit methyltransferase I</fullName>
        <ecNumber evidence="6">2.1.1.198</ecNumber>
    </recommendedName>
    <alternativeName>
        <fullName evidence="6">16S rRNA 2'-O-ribose C1402 methyltransferase</fullName>
    </alternativeName>
    <alternativeName>
        <fullName evidence="6">rRNA (cytidine-2'-O-)-methyltransferase RsmI</fullName>
    </alternativeName>
</protein>
<evidence type="ECO:0000256" key="2">
    <source>
        <dbReference type="ARBA" id="ARBA00022552"/>
    </source>
</evidence>
<evidence type="ECO:0000256" key="4">
    <source>
        <dbReference type="ARBA" id="ARBA00022679"/>
    </source>
</evidence>
<dbReference type="FunFam" id="3.30.950.10:FF:000002">
    <property type="entry name" value="Ribosomal RNA small subunit methyltransferase I"/>
    <property type="match status" value="1"/>
</dbReference>
<dbReference type="GO" id="GO:0070677">
    <property type="term" value="F:rRNA (cytosine-2'-O-)-methyltransferase activity"/>
    <property type="evidence" value="ECO:0007669"/>
    <property type="project" value="UniProtKB-UniRule"/>
</dbReference>
<evidence type="ECO:0000256" key="3">
    <source>
        <dbReference type="ARBA" id="ARBA00022603"/>
    </source>
</evidence>
<dbReference type="SUPFAM" id="SSF53790">
    <property type="entry name" value="Tetrapyrrole methylase"/>
    <property type="match status" value="1"/>
</dbReference>
<dbReference type="CDD" id="cd11648">
    <property type="entry name" value="RsmI"/>
    <property type="match status" value="1"/>
</dbReference>
<evidence type="ECO:0000313" key="9">
    <source>
        <dbReference type="Proteomes" id="UP000442619"/>
    </source>
</evidence>
<evidence type="ECO:0000256" key="6">
    <source>
        <dbReference type="HAMAP-Rule" id="MF_01877"/>
    </source>
</evidence>
<dbReference type="PANTHER" id="PTHR46111:SF1">
    <property type="entry name" value="RIBOSOMAL RNA SMALL SUBUNIT METHYLTRANSFERASE I"/>
    <property type="match status" value="1"/>
</dbReference>
<feature type="domain" description="Tetrapyrrole methylase" evidence="7">
    <location>
        <begin position="13"/>
        <end position="212"/>
    </location>
</feature>
<dbReference type="InterPro" id="IPR035996">
    <property type="entry name" value="4pyrrol_Methylase_sf"/>
</dbReference>
<keyword evidence="4 6" id="KW-0808">Transferase</keyword>
<comment type="similarity">
    <text evidence="6">Belongs to the methyltransferase superfamily. RsmI family.</text>
</comment>
<keyword evidence="5 6" id="KW-0949">S-adenosyl-L-methionine</keyword>
<dbReference type="Proteomes" id="UP000442619">
    <property type="component" value="Unassembled WGS sequence"/>
</dbReference>
<dbReference type="GO" id="GO:0005737">
    <property type="term" value="C:cytoplasm"/>
    <property type="evidence" value="ECO:0007669"/>
    <property type="project" value="UniProtKB-SubCell"/>
</dbReference>
<dbReference type="EMBL" id="VUNM01000031">
    <property type="protein sequence ID" value="MST89986.1"/>
    <property type="molecule type" value="Genomic_DNA"/>
</dbReference>
<keyword evidence="9" id="KW-1185">Reference proteome</keyword>
<reference evidence="8 9" key="1">
    <citation type="submission" date="2019-08" db="EMBL/GenBank/DDBJ databases">
        <title>In-depth cultivation of the pig gut microbiome towards novel bacterial diversity and tailored functional studies.</title>
        <authorList>
            <person name="Wylensek D."/>
            <person name="Hitch T.C.A."/>
            <person name="Clavel T."/>
        </authorList>
    </citation>
    <scope>NUCLEOTIDE SEQUENCE [LARGE SCALE GENOMIC DNA]</scope>
    <source>
        <strain evidence="8 9">CA-Schmier-601-WT-3</strain>
    </source>
</reference>
<dbReference type="InterPro" id="IPR008189">
    <property type="entry name" value="rRNA_ssu_MeTfrase_I"/>
</dbReference>
<dbReference type="Pfam" id="PF00590">
    <property type="entry name" value="TP_methylase"/>
    <property type="match status" value="1"/>
</dbReference>
<gene>
    <name evidence="6 8" type="primary">rsmI</name>
    <name evidence="8" type="ORF">FYJ79_10460</name>
</gene>
<evidence type="ECO:0000256" key="1">
    <source>
        <dbReference type="ARBA" id="ARBA00022490"/>
    </source>
</evidence>
<dbReference type="InterPro" id="IPR018063">
    <property type="entry name" value="SAM_MeTrfase_RsmI_CS"/>
</dbReference>